<name>A0ABV8V519_9GAMM</name>
<evidence type="ECO:0000313" key="1">
    <source>
        <dbReference type="EMBL" id="MFC4362310.1"/>
    </source>
</evidence>
<dbReference type="RefSeq" id="WP_380736148.1">
    <property type="nucleotide sequence ID" value="NZ_JBHSCX010000006.1"/>
</dbReference>
<accession>A0ABV8V519</accession>
<protein>
    <recommendedName>
        <fullName evidence="3">Lipoprotein</fullName>
    </recommendedName>
</protein>
<dbReference type="Proteomes" id="UP001595840">
    <property type="component" value="Unassembled WGS sequence"/>
</dbReference>
<proteinExistence type="predicted"/>
<reference evidence="2" key="1">
    <citation type="journal article" date="2019" name="Int. J. Syst. Evol. Microbiol.">
        <title>The Global Catalogue of Microorganisms (GCM) 10K type strain sequencing project: providing services to taxonomists for standard genome sequencing and annotation.</title>
        <authorList>
            <consortium name="The Broad Institute Genomics Platform"/>
            <consortium name="The Broad Institute Genome Sequencing Center for Infectious Disease"/>
            <person name="Wu L."/>
            <person name="Ma J."/>
        </authorList>
    </citation>
    <scope>NUCLEOTIDE SEQUENCE [LARGE SCALE GENOMIC DNA]</scope>
    <source>
        <strain evidence="2">CECT 8570</strain>
    </source>
</reference>
<evidence type="ECO:0008006" key="3">
    <source>
        <dbReference type="Google" id="ProtNLM"/>
    </source>
</evidence>
<gene>
    <name evidence="1" type="ORF">ACFOX3_08350</name>
</gene>
<dbReference type="InterPro" id="IPR011990">
    <property type="entry name" value="TPR-like_helical_dom_sf"/>
</dbReference>
<sequence>MAVIVNARVLRILLALLPVLLVGCASQIEAPKPDKADTATPASSSSEVPTRSEALLRLIGQAQAAYQAGSYQRTIDLAERGLRMDRYAPELYLLLAQGYYGLDLPAQAVSFARLGLRYVSARPELKPALQALAEPD</sequence>
<comment type="caution">
    <text evidence="1">The sequence shown here is derived from an EMBL/GenBank/DDBJ whole genome shotgun (WGS) entry which is preliminary data.</text>
</comment>
<evidence type="ECO:0000313" key="2">
    <source>
        <dbReference type="Proteomes" id="UP001595840"/>
    </source>
</evidence>
<dbReference type="SUPFAM" id="SSF48452">
    <property type="entry name" value="TPR-like"/>
    <property type="match status" value="1"/>
</dbReference>
<dbReference type="EMBL" id="JBHSCX010000006">
    <property type="protein sequence ID" value="MFC4362310.1"/>
    <property type="molecule type" value="Genomic_DNA"/>
</dbReference>
<keyword evidence="2" id="KW-1185">Reference proteome</keyword>
<organism evidence="1 2">
    <name type="scientific">Simiduia curdlanivorans</name>
    <dbReference type="NCBI Taxonomy" id="1492769"/>
    <lineage>
        <taxon>Bacteria</taxon>
        <taxon>Pseudomonadati</taxon>
        <taxon>Pseudomonadota</taxon>
        <taxon>Gammaproteobacteria</taxon>
        <taxon>Cellvibrionales</taxon>
        <taxon>Cellvibrionaceae</taxon>
        <taxon>Simiduia</taxon>
    </lineage>
</organism>
<dbReference type="Gene3D" id="1.25.40.10">
    <property type="entry name" value="Tetratricopeptide repeat domain"/>
    <property type="match status" value="1"/>
</dbReference>